<accession>A0ABT3R3H4</accession>
<dbReference type="SUPFAM" id="SSF141371">
    <property type="entry name" value="PilZ domain-like"/>
    <property type="match status" value="1"/>
</dbReference>
<evidence type="ECO:0000259" key="2">
    <source>
        <dbReference type="Pfam" id="PF07238"/>
    </source>
</evidence>
<sequence>MNIPDQAVLQILVLDFDTLACEEVSASGFDKSGCRVQTSNHREVGKIIGLRVAGFEQMIKARIAELLDAEIVVSFDFEESPAVEKRAERRRKVSIPAWVSGRKSQAGVSCKIIDASHSGCRLASPKLQDLPEEIQLQIPGLDLPVVGRIVWRSPEHAGVKLIWQFSNGKEIEQKRYRPPDLAGKVGARNKGKADSSGFGVKRKRPTN</sequence>
<dbReference type="EMBL" id="JAPEVI010000003">
    <property type="protein sequence ID" value="MCX2723763.1"/>
    <property type="molecule type" value="Genomic_DNA"/>
</dbReference>
<dbReference type="Proteomes" id="UP001300261">
    <property type="component" value="Unassembled WGS sequence"/>
</dbReference>
<protein>
    <submittedName>
        <fullName evidence="3">PilZ domain-containing protein</fullName>
    </submittedName>
</protein>
<dbReference type="Pfam" id="PF07238">
    <property type="entry name" value="PilZ"/>
    <property type="match status" value="1"/>
</dbReference>
<reference evidence="3 4" key="1">
    <citation type="journal article" date="2016" name="Int. J. Syst. Evol. Microbiol.">
        <title>Labrenzia salina sp. nov., isolated from the rhizosphere of the halophyte Arthrocnemum macrostachyum.</title>
        <authorList>
            <person name="Camacho M."/>
            <person name="Redondo-Gomez S."/>
            <person name="Rodriguez-Llorente I."/>
            <person name="Rohde M."/>
            <person name="Sproer C."/>
            <person name="Schumann P."/>
            <person name="Klenk H.P."/>
            <person name="Montero-Calasanz M.D.C."/>
        </authorList>
    </citation>
    <scope>NUCLEOTIDE SEQUENCE [LARGE SCALE GENOMIC DNA]</scope>
    <source>
        <strain evidence="3 4">DSM 29163</strain>
    </source>
</reference>
<evidence type="ECO:0000313" key="4">
    <source>
        <dbReference type="Proteomes" id="UP001300261"/>
    </source>
</evidence>
<keyword evidence="4" id="KW-1185">Reference proteome</keyword>
<dbReference type="Gene3D" id="2.40.10.220">
    <property type="entry name" value="predicted glycosyltransferase like domains"/>
    <property type="match status" value="1"/>
</dbReference>
<comment type="caution">
    <text evidence="3">The sequence shown here is derived from an EMBL/GenBank/DDBJ whole genome shotgun (WGS) entry which is preliminary data.</text>
</comment>
<evidence type="ECO:0000256" key="1">
    <source>
        <dbReference type="SAM" id="MobiDB-lite"/>
    </source>
</evidence>
<organism evidence="3 4">
    <name type="scientific">Roseibium salinum</name>
    <dbReference type="NCBI Taxonomy" id="1604349"/>
    <lineage>
        <taxon>Bacteria</taxon>
        <taxon>Pseudomonadati</taxon>
        <taxon>Pseudomonadota</taxon>
        <taxon>Alphaproteobacteria</taxon>
        <taxon>Hyphomicrobiales</taxon>
        <taxon>Stappiaceae</taxon>
        <taxon>Roseibium</taxon>
    </lineage>
</organism>
<name>A0ABT3R3H4_9HYPH</name>
<evidence type="ECO:0000313" key="3">
    <source>
        <dbReference type="EMBL" id="MCX2723763.1"/>
    </source>
</evidence>
<feature type="region of interest" description="Disordered" evidence="1">
    <location>
        <begin position="174"/>
        <end position="207"/>
    </location>
</feature>
<dbReference type="RefSeq" id="WP_265963529.1">
    <property type="nucleotide sequence ID" value="NZ_JAPEVI010000003.1"/>
</dbReference>
<feature type="domain" description="PilZ" evidence="2">
    <location>
        <begin position="84"/>
        <end position="165"/>
    </location>
</feature>
<gene>
    <name evidence="3" type="ORF">ON753_15525</name>
</gene>
<dbReference type="InterPro" id="IPR009875">
    <property type="entry name" value="PilZ_domain"/>
</dbReference>
<proteinExistence type="predicted"/>